<dbReference type="EMBL" id="NMPR01000213">
    <property type="protein sequence ID" value="KAA8628028.1"/>
    <property type="molecule type" value="Genomic_DNA"/>
</dbReference>
<organism evidence="2 3">
    <name type="scientific">Sordaria macrospora</name>
    <dbReference type="NCBI Taxonomy" id="5147"/>
    <lineage>
        <taxon>Eukaryota</taxon>
        <taxon>Fungi</taxon>
        <taxon>Dikarya</taxon>
        <taxon>Ascomycota</taxon>
        <taxon>Pezizomycotina</taxon>
        <taxon>Sordariomycetes</taxon>
        <taxon>Sordariomycetidae</taxon>
        <taxon>Sordariales</taxon>
        <taxon>Sordariaceae</taxon>
        <taxon>Sordaria</taxon>
    </lineage>
</organism>
<feature type="region of interest" description="Disordered" evidence="1">
    <location>
        <begin position="1"/>
        <end position="21"/>
    </location>
</feature>
<evidence type="ECO:0000313" key="2">
    <source>
        <dbReference type="EMBL" id="KAA8628028.1"/>
    </source>
</evidence>
<proteinExistence type="predicted"/>
<sequence>MEAGPGVIDPPTPPLGGPGPGIIDAPTPPPLPVYLPVFPNYIRVFDGEEPIDFPRLGRTIVLVFINWALHLDLISGELNIRNPDTNRIIPVQDDMLDYARRLIRYTTSQLRSRYDPVLMIIRPLLPQELNLLLNVAYRTFRMSSQQLTELVDVQGGLYDNIYILSSLLG</sequence>
<dbReference type="VEuPathDB" id="FungiDB:SMAC_12664"/>
<name>A0A8S8ZFZ4_SORMA</name>
<dbReference type="AlphaFoldDB" id="A0A8S8ZFZ4"/>
<evidence type="ECO:0000313" key="3">
    <source>
        <dbReference type="Proteomes" id="UP000433876"/>
    </source>
</evidence>
<accession>A0A8S8ZFZ4</accession>
<dbReference type="Proteomes" id="UP000433876">
    <property type="component" value="Unassembled WGS sequence"/>
</dbReference>
<gene>
    <name evidence="2" type="ORF">SMACR_12664</name>
</gene>
<comment type="caution">
    <text evidence="2">The sequence shown here is derived from an EMBL/GenBank/DDBJ whole genome shotgun (WGS) entry which is preliminary data.</text>
</comment>
<reference evidence="2 3" key="1">
    <citation type="submission" date="2017-07" db="EMBL/GenBank/DDBJ databases">
        <title>Genome sequence of the Sordaria macrospora wild type strain R19027.</title>
        <authorList>
            <person name="Nowrousian M."/>
            <person name="Teichert I."/>
            <person name="Kueck U."/>
        </authorList>
    </citation>
    <scope>NUCLEOTIDE SEQUENCE [LARGE SCALE GENOMIC DNA]</scope>
    <source>
        <strain evidence="2 3">R19027</strain>
        <tissue evidence="2">Mycelium</tissue>
    </source>
</reference>
<protein>
    <submittedName>
        <fullName evidence="2">Uncharacterized protein</fullName>
    </submittedName>
</protein>
<feature type="compositionally biased region" description="Pro residues" evidence="1">
    <location>
        <begin position="8"/>
        <end position="17"/>
    </location>
</feature>
<evidence type="ECO:0000256" key="1">
    <source>
        <dbReference type="SAM" id="MobiDB-lite"/>
    </source>
</evidence>